<evidence type="ECO:0008006" key="18">
    <source>
        <dbReference type="Google" id="ProtNLM"/>
    </source>
</evidence>
<dbReference type="SUPFAM" id="SSF55957">
    <property type="entry name" value="Phosphoglucomutase, C-terminal domain"/>
    <property type="match status" value="1"/>
</dbReference>
<keyword evidence="9" id="KW-0413">Isomerase</keyword>
<dbReference type="OrthoDB" id="8300170at2759"/>
<evidence type="ECO:0000256" key="4">
    <source>
        <dbReference type="ARBA" id="ARBA00022490"/>
    </source>
</evidence>
<evidence type="ECO:0000256" key="5">
    <source>
        <dbReference type="ARBA" id="ARBA00022526"/>
    </source>
</evidence>
<dbReference type="InterPro" id="IPR005844">
    <property type="entry name" value="A-D-PHexomutase_a/b/a-I"/>
</dbReference>
<dbReference type="InterPro" id="IPR005841">
    <property type="entry name" value="Alpha-D-phosphohexomutase_SF"/>
</dbReference>
<evidence type="ECO:0000256" key="8">
    <source>
        <dbReference type="ARBA" id="ARBA00022842"/>
    </source>
</evidence>
<organism evidence="16 17">
    <name type="scientific">Tortispora caseinolytica NRRL Y-17796</name>
    <dbReference type="NCBI Taxonomy" id="767744"/>
    <lineage>
        <taxon>Eukaryota</taxon>
        <taxon>Fungi</taxon>
        <taxon>Dikarya</taxon>
        <taxon>Ascomycota</taxon>
        <taxon>Saccharomycotina</taxon>
        <taxon>Trigonopsidomycetes</taxon>
        <taxon>Trigonopsidales</taxon>
        <taxon>Trigonopsidaceae</taxon>
        <taxon>Tortispora</taxon>
    </lineage>
</organism>
<dbReference type="Proteomes" id="UP000095023">
    <property type="component" value="Unassembled WGS sequence"/>
</dbReference>
<dbReference type="GO" id="GO:0000287">
    <property type="term" value="F:magnesium ion binding"/>
    <property type="evidence" value="ECO:0007669"/>
    <property type="project" value="InterPro"/>
</dbReference>
<keyword evidence="10" id="KW-0119">Carbohydrate metabolism</keyword>
<dbReference type="AlphaFoldDB" id="A0A1E4TKA9"/>
<dbReference type="GO" id="GO:0046115">
    <property type="term" value="P:guanosine catabolic process"/>
    <property type="evidence" value="ECO:0007669"/>
    <property type="project" value="EnsemblFungi"/>
</dbReference>
<feature type="domain" description="Alpha-D-phosphohexomutase alpha/beta/alpha" evidence="15">
    <location>
        <begin position="317"/>
        <end position="441"/>
    </location>
</feature>
<dbReference type="PROSITE" id="PS00710">
    <property type="entry name" value="PGM_PMM"/>
    <property type="match status" value="1"/>
</dbReference>
<dbReference type="GO" id="GO:0005737">
    <property type="term" value="C:cytoplasm"/>
    <property type="evidence" value="ECO:0007669"/>
    <property type="project" value="UniProtKB-SubCell"/>
</dbReference>
<dbReference type="PRINTS" id="PR00509">
    <property type="entry name" value="PGMPMM"/>
</dbReference>
<dbReference type="GO" id="GO:0006006">
    <property type="term" value="P:glucose metabolic process"/>
    <property type="evidence" value="ECO:0007669"/>
    <property type="project" value="UniProtKB-KW"/>
</dbReference>
<dbReference type="GO" id="GO:0006166">
    <property type="term" value="P:purine ribonucleoside salvage"/>
    <property type="evidence" value="ECO:0007669"/>
    <property type="project" value="EnsemblFungi"/>
</dbReference>
<dbReference type="InterPro" id="IPR005846">
    <property type="entry name" value="A-D-PHexomutase_a/b/a-III"/>
</dbReference>
<dbReference type="GO" id="GO:0006148">
    <property type="term" value="P:inosine catabolic process"/>
    <property type="evidence" value="ECO:0007669"/>
    <property type="project" value="EnsemblFungi"/>
</dbReference>
<dbReference type="GO" id="GO:0008973">
    <property type="term" value="F:phosphopentomutase activity"/>
    <property type="evidence" value="ECO:0007669"/>
    <property type="project" value="EnsemblFungi"/>
</dbReference>
<comment type="similarity">
    <text evidence="3 11">Belongs to the phosphohexose mutase family.</text>
</comment>
<dbReference type="Gene3D" id="3.30.310.50">
    <property type="entry name" value="Alpha-D-phosphohexomutase, C-terminal domain"/>
    <property type="match status" value="1"/>
</dbReference>
<accession>A0A1E4TKA9</accession>
<dbReference type="FunFam" id="3.40.120.10:FF:000035">
    <property type="entry name" value="Pgm3p"/>
    <property type="match status" value="1"/>
</dbReference>
<keyword evidence="7 11" id="KW-0479">Metal-binding</keyword>
<dbReference type="Pfam" id="PF02879">
    <property type="entry name" value="PGM_PMM_II"/>
    <property type="match status" value="1"/>
</dbReference>
<dbReference type="InterPro" id="IPR016055">
    <property type="entry name" value="A-D-PHexomutase_a/b/a-I/II/III"/>
</dbReference>
<evidence type="ECO:0000256" key="11">
    <source>
        <dbReference type="RuleBase" id="RU004326"/>
    </source>
</evidence>
<dbReference type="Pfam" id="PF02878">
    <property type="entry name" value="PGM_PMM_I"/>
    <property type="match status" value="1"/>
</dbReference>
<evidence type="ECO:0000256" key="6">
    <source>
        <dbReference type="ARBA" id="ARBA00022553"/>
    </source>
</evidence>
<dbReference type="Gene3D" id="3.40.120.10">
    <property type="entry name" value="Alpha-D-Glucose-1,6-Bisphosphate, subunit A, domain 3"/>
    <property type="match status" value="3"/>
</dbReference>
<evidence type="ECO:0000259" key="12">
    <source>
        <dbReference type="Pfam" id="PF00408"/>
    </source>
</evidence>
<dbReference type="InterPro" id="IPR036900">
    <property type="entry name" value="A-D-PHexomutase_C_sf"/>
</dbReference>
<feature type="domain" description="Alpha-D-phosphohexomutase alpha/beta/alpha" evidence="13">
    <location>
        <begin position="40"/>
        <end position="178"/>
    </location>
</feature>
<dbReference type="Pfam" id="PF00408">
    <property type="entry name" value="PGM_PMM_IV"/>
    <property type="match status" value="1"/>
</dbReference>
<dbReference type="InterPro" id="IPR005845">
    <property type="entry name" value="A-D-PHexomutase_a/b/a-II"/>
</dbReference>
<gene>
    <name evidence="16" type="ORF">CANCADRAFT_30426</name>
</gene>
<dbReference type="PANTHER" id="PTHR45745">
    <property type="entry name" value="PHOSPHOMANNOMUTASE 45A"/>
    <property type="match status" value="1"/>
</dbReference>
<comment type="subcellular location">
    <subcellularLocation>
        <location evidence="2">Cytoplasm</location>
    </subcellularLocation>
</comment>
<reference evidence="17" key="1">
    <citation type="submission" date="2016-02" db="EMBL/GenBank/DDBJ databases">
        <title>Comparative genomics of biotechnologically important yeasts.</title>
        <authorList>
            <consortium name="DOE Joint Genome Institute"/>
            <person name="Riley R."/>
            <person name="Haridas S."/>
            <person name="Wolfe K.H."/>
            <person name="Lopes M.R."/>
            <person name="Hittinger C.T."/>
            <person name="Goker M."/>
            <person name="Salamov A."/>
            <person name="Wisecaver J."/>
            <person name="Long T.M."/>
            <person name="Aerts A.L."/>
            <person name="Barry K."/>
            <person name="Choi C."/>
            <person name="Clum A."/>
            <person name="Coughlan A.Y."/>
            <person name="Deshpande S."/>
            <person name="Douglass A.P."/>
            <person name="Hanson S.J."/>
            <person name="Klenk H.-P."/>
            <person name="Labutti K."/>
            <person name="Lapidus A."/>
            <person name="Lindquist E."/>
            <person name="Lipzen A."/>
            <person name="Meier-Kolthoff J.P."/>
            <person name="Ohm R.A."/>
            <person name="Otillar R.P."/>
            <person name="Pangilinan J."/>
            <person name="Peng Y."/>
            <person name="Rokas A."/>
            <person name="Rosa C.A."/>
            <person name="Scheuner C."/>
            <person name="Sibirny A.A."/>
            <person name="Slot J.C."/>
            <person name="Stielow J.B."/>
            <person name="Sun H."/>
            <person name="Kurtzman C.P."/>
            <person name="Blackwell M."/>
            <person name="Jeffries T.W."/>
            <person name="Grigoriev I.V."/>
        </authorList>
    </citation>
    <scope>NUCLEOTIDE SEQUENCE [LARGE SCALE GENOMIC DNA]</scope>
    <source>
        <strain evidence="17">NRRL Y-17796</strain>
    </source>
</reference>
<comment type="cofactor">
    <cofactor evidence="1">
        <name>Mg(2+)</name>
        <dbReference type="ChEBI" id="CHEBI:18420"/>
    </cofactor>
</comment>
<dbReference type="PANTHER" id="PTHR45745:SF1">
    <property type="entry name" value="PHOSPHOGLUCOMUTASE 2B-RELATED"/>
    <property type="match status" value="1"/>
</dbReference>
<evidence type="ECO:0000313" key="17">
    <source>
        <dbReference type="Proteomes" id="UP000095023"/>
    </source>
</evidence>
<sequence>MDLADQWLEWDQNPQTRRVIEKLKKEKNVKELENRLSTRLEFGTAGLRGKMDGGSCYMNELTVIQASQGLAVYLRSAVENALDRGIVIGHDHRHNSIDFAQVTAAVFLHFGFKVYYYEKLVHTPMVPFGVKHLNAAAGVMITASHNPAQDNGYKVYWENASQIIPPHDSNIAKCITENLKPLTWDKGAADIMGIKCYDSMFQEYMQEVATRLPIMHPTAPIDVVYTAMHGVGSIPFKAALKHSAVEATVNHVLAQDSPDPDFPTVSFPNPEEHGALDLSIQLADSLTNVDIILANDPDADRCAVAAKKNGKFIQLSGNQLGVLFAVFILECYRLDGRDSKTLAMLNSTVSSQMLQAIAQTEGFRYEDTLTGFKWLGNRAQALEREGYLVPFAYEEAIGYMFPLVHDKDGITACIVAMRMAAYYKTQGIGLFEKLEQLYKKYGYFVSINSYFRVPTPSLTAEVFNYIRGRKSPFPDKLGRFLITSWRDLTIGYDSMTVDHVPLLPVSKSSEMITFQLDNGLVKVTMRGSGTEPKLKVYVEAKSDSISEATDICKSVWESIEREWIRGDITGLQLCPF</sequence>
<name>A0A1E4TKA9_9ASCO</name>
<keyword evidence="5" id="KW-0313">Glucose metabolism</keyword>
<dbReference type="EMBL" id="KV453841">
    <property type="protein sequence ID" value="ODV92184.1"/>
    <property type="molecule type" value="Genomic_DNA"/>
</dbReference>
<dbReference type="CDD" id="cd05799">
    <property type="entry name" value="PGM2"/>
    <property type="match status" value="1"/>
</dbReference>
<evidence type="ECO:0000259" key="15">
    <source>
        <dbReference type="Pfam" id="PF02880"/>
    </source>
</evidence>
<keyword evidence="8 11" id="KW-0460">Magnesium</keyword>
<evidence type="ECO:0000256" key="9">
    <source>
        <dbReference type="ARBA" id="ARBA00023235"/>
    </source>
</evidence>
<evidence type="ECO:0000259" key="14">
    <source>
        <dbReference type="Pfam" id="PF02879"/>
    </source>
</evidence>
<dbReference type="GO" id="GO:0005634">
    <property type="term" value="C:nucleus"/>
    <property type="evidence" value="ECO:0007669"/>
    <property type="project" value="TreeGrafter"/>
</dbReference>
<keyword evidence="17" id="KW-1185">Reference proteome</keyword>
<dbReference type="Pfam" id="PF02880">
    <property type="entry name" value="PGM_PMM_III"/>
    <property type="match status" value="1"/>
</dbReference>
<keyword evidence="4" id="KW-0963">Cytoplasm</keyword>
<protein>
    <recommendedName>
        <fullName evidence="18">Phosphoglucomutase</fullName>
    </recommendedName>
</protein>
<dbReference type="InterPro" id="IPR005843">
    <property type="entry name" value="A-D-PHexomutase_C"/>
</dbReference>
<dbReference type="InterPro" id="IPR016066">
    <property type="entry name" value="A-D-PHexomutase_CS"/>
</dbReference>
<evidence type="ECO:0000256" key="2">
    <source>
        <dbReference type="ARBA" id="ARBA00004496"/>
    </source>
</evidence>
<evidence type="ECO:0000256" key="3">
    <source>
        <dbReference type="ARBA" id="ARBA00010231"/>
    </source>
</evidence>
<feature type="domain" description="Alpha-D-phosphohexomutase C-terminal" evidence="12">
    <location>
        <begin position="514"/>
        <end position="544"/>
    </location>
</feature>
<dbReference type="SUPFAM" id="SSF53738">
    <property type="entry name" value="Phosphoglucomutase, first 3 domains"/>
    <property type="match status" value="3"/>
</dbReference>
<evidence type="ECO:0000256" key="10">
    <source>
        <dbReference type="ARBA" id="ARBA00023277"/>
    </source>
</evidence>
<proteinExistence type="inferred from homology"/>
<keyword evidence="6" id="KW-0597">Phosphoprotein</keyword>
<evidence type="ECO:0000256" key="1">
    <source>
        <dbReference type="ARBA" id="ARBA00001946"/>
    </source>
</evidence>
<evidence type="ECO:0000313" key="16">
    <source>
        <dbReference type="EMBL" id="ODV92184.1"/>
    </source>
</evidence>
<evidence type="ECO:0000259" key="13">
    <source>
        <dbReference type="Pfam" id="PF02878"/>
    </source>
</evidence>
<evidence type="ECO:0000256" key="7">
    <source>
        <dbReference type="ARBA" id="ARBA00022723"/>
    </source>
</evidence>
<feature type="domain" description="Alpha-D-phosphohexomutase alpha/beta/alpha" evidence="14">
    <location>
        <begin position="203"/>
        <end position="309"/>
    </location>
</feature>